<dbReference type="PANTHER" id="PTHR46640:SF1">
    <property type="entry name" value="FUNGAL LIPASE-LIKE DOMAIN-CONTAINING PROTEIN-RELATED"/>
    <property type="match status" value="1"/>
</dbReference>
<dbReference type="Proteomes" id="UP000186955">
    <property type="component" value="Unassembled WGS sequence"/>
</dbReference>
<proteinExistence type="predicted"/>
<gene>
    <name evidence="5" type="ORF">PENSUB_13458</name>
</gene>
<dbReference type="InterPro" id="IPR051299">
    <property type="entry name" value="AB_hydrolase_lip/est"/>
</dbReference>
<sequence>MISNSISFIAVIALSSQVAAAPTLQERATSDPTAFTFLQRAAKLSSAAYSGCLGTAFDVTITKQIYNGFTDTNGYIGYSPTQKKISVVMRGSTTPTDFMNDADTALVTPSLSGVNFPAGVQIMKGVNDPWTSVHDSVISEVKSLLAKYPDYTLESAGHSLGGALTYISYVALAQNFPGVSITSNALAAFPIGNTAWANFGSSQNGTLNRGNNANDGVPVCWVSILIA</sequence>
<name>A0A1Q5SR14_9EURO</name>
<dbReference type="AlphaFoldDB" id="A0A1Q5SR14"/>
<evidence type="ECO:0000259" key="4">
    <source>
        <dbReference type="Pfam" id="PF01764"/>
    </source>
</evidence>
<dbReference type="CDD" id="cd00519">
    <property type="entry name" value="Lipase_3"/>
    <property type="match status" value="1"/>
</dbReference>
<dbReference type="GO" id="GO:0017000">
    <property type="term" value="P:antibiotic biosynthetic process"/>
    <property type="evidence" value="ECO:0007669"/>
    <property type="project" value="UniProtKB-ARBA"/>
</dbReference>
<keyword evidence="2" id="KW-0378">Hydrolase</keyword>
<organism evidence="5 6">
    <name type="scientific">Penicillium subrubescens</name>
    <dbReference type="NCBI Taxonomy" id="1316194"/>
    <lineage>
        <taxon>Eukaryota</taxon>
        <taxon>Fungi</taxon>
        <taxon>Dikarya</taxon>
        <taxon>Ascomycota</taxon>
        <taxon>Pezizomycotina</taxon>
        <taxon>Eurotiomycetes</taxon>
        <taxon>Eurotiomycetidae</taxon>
        <taxon>Eurotiales</taxon>
        <taxon>Aspergillaceae</taxon>
        <taxon>Penicillium</taxon>
    </lineage>
</organism>
<dbReference type="GO" id="GO:0016787">
    <property type="term" value="F:hydrolase activity"/>
    <property type="evidence" value="ECO:0007669"/>
    <property type="project" value="UniProtKB-KW"/>
</dbReference>
<evidence type="ECO:0000313" key="5">
    <source>
        <dbReference type="EMBL" id="OKO90325.1"/>
    </source>
</evidence>
<dbReference type="InterPro" id="IPR002921">
    <property type="entry name" value="Fungal_lipase-type"/>
</dbReference>
<dbReference type="InterPro" id="IPR029058">
    <property type="entry name" value="AB_hydrolase_fold"/>
</dbReference>
<evidence type="ECO:0000313" key="6">
    <source>
        <dbReference type="Proteomes" id="UP000186955"/>
    </source>
</evidence>
<dbReference type="GO" id="GO:0006629">
    <property type="term" value="P:lipid metabolic process"/>
    <property type="evidence" value="ECO:0007669"/>
    <property type="project" value="InterPro"/>
</dbReference>
<evidence type="ECO:0000256" key="3">
    <source>
        <dbReference type="SAM" id="SignalP"/>
    </source>
</evidence>
<dbReference type="Pfam" id="PF01764">
    <property type="entry name" value="Lipase_3"/>
    <property type="match status" value="1"/>
</dbReference>
<comment type="caution">
    <text evidence="5">The sequence shown here is derived from an EMBL/GenBank/DDBJ whole genome shotgun (WGS) entry which is preliminary data.</text>
</comment>
<evidence type="ECO:0000256" key="1">
    <source>
        <dbReference type="ARBA" id="ARBA00022729"/>
    </source>
</evidence>
<dbReference type="STRING" id="1316194.A0A1Q5SR14"/>
<dbReference type="SUPFAM" id="SSF53474">
    <property type="entry name" value="alpha/beta-Hydrolases"/>
    <property type="match status" value="1"/>
</dbReference>
<dbReference type="PANTHER" id="PTHR46640">
    <property type="entry name" value="TRIACYLGLYCEROL LIPASE, PUTATIVE (AFU_ORTHOLOGUE AFUA_6G06510)-RELATED"/>
    <property type="match status" value="1"/>
</dbReference>
<dbReference type="GO" id="GO:0072330">
    <property type="term" value="P:monocarboxylic acid biosynthetic process"/>
    <property type="evidence" value="ECO:0007669"/>
    <property type="project" value="UniProtKB-ARBA"/>
</dbReference>
<keyword evidence="1 3" id="KW-0732">Signal</keyword>
<feature type="chain" id="PRO_5012231441" description="Fungal lipase-type domain-containing protein" evidence="3">
    <location>
        <begin position="21"/>
        <end position="227"/>
    </location>
</feature>
<feature type="domain" description="Fungal lipase-type" evidence="4">
    <location>
        <begin position="87"/>
        <end position="218"/>
    </location>
</feature>
<dbReference type="Gene3D" id="3.40.50.1820">
    <property type="entry name" value="alpha/beta hydrolase"/>
    <property type="match status" value="1"/>
</dbReference>
<dbReference type="EMBL" id="MNBE01000758">
    <property type="protein sequence ID" value="OKO90325.1"/>
    <property type="molecule type" value="Genomic_DNA"/>
</dbReference>
<feature type="signal peptide" evidence="3">
    <location>
        <begin position="1"/>
        <end position="20"/>
    </location>
</feature>
<reference evidence="5 6" key="1">
    <citation type="submission" date="2016-10" db="EMBL/GenBank/DDBJ databases">
        <title>Genome sequence of the ascomycete fungus Penicillium subrubescens.</title>
        <authorList>
            <person name="De Vries R.P."/>
            <person name="Peng M."/>
            <person name="Dilokpimol A."/>
            <person name="Hilden K."/>
            <person name="Makela M.R."/>
            <person name="Grigoriev I."/>
            <person name="Riley R."/>
            <person name="Granchi Z."/>
        </authorList>
    </citation>
    <scope>NUCLEOTIDE SEQUENCE [LARGE SCALE GENOMIC DNA]</scope>
    <source>
        <strain evidence="5 6">CBS 132785</strain>
    </source>
</reference>
<protein>
    <recommendedName>
        <fullName evidence="4">Fungal lipase-type domain-containing protein</fullName>
    </recommendedName>
</protein>
<keyword evidence="6" id="KW-1185">Reference proteome</keyword>
<accession>A0A1Q5SR14</accession>
<evidence type="ECO:0000256" key="2">
    <source>
        <dbReference type="ARBA" id="ARBA00022801"/>
    </source>
</evidence>